<keyword evidence="3" id="KW-1185">Reference proteome</keyword>
<protein>
    <recommendedName>
        <fullName evidence="1">ATP-grasp fold RimK-type domain-containing protein</fullName>
    </recommendedName>
</protein>
<dbReference type="RefSeq" id="WP_321398699.1">
    <property type="nucleotide sequence ID" value="NZ_CP139487.1"/>
</dbReference>
<dbReference type="AlphaFoldDB" id="A0AAX4HT35"/>
<dbReference type="KEGG" id="psti:SOO65_06865"/>
<dbReference type="PANTHER" id="PTHR39217">
    <property type="match status" value="1"/>
</dbReference>
<dbReference type="Gene3D" id="3.30.470.20">
    <property type="entry name" value="ATP-grasp fold, B domain"/>
    <property type="match status" value="1"/>
</dbReference>
<name>A0AAX4HT35_9BACT</name>
<reference evidence="2 3" key="1">
    <citation type="submission" date="2023-11" db="EMBL/GenBank/DDBJ databases">
        <title>Peredibacter starrii A3.12.</title>
        <authorList>
            <person name="Mitchell R.J."/>
        </authorList>
    </citation>
    <scope>NUCLEOTIDE SEQUENCE [LARGE SCALE GENOMIC DNA]</scope>
    <source>
        <strain evidence="2 3">A3.12</strain>
    </source>
</reference>
<dbReference type="SUPFAM" id="SSF56059">
    <property type="entry name" value="Glutathione synthetase ATP-binding domain-like"/>
    <property type="match status" value="1"/>
</dbReference>
<evidence type="ECO:0000313" key="2">
    <source>
        <dbReference type="EMBL" id="WPU66464.1"/>
    </source>
</evidence>
<organism evidence="2 3">
    <name type="scientific">Peredibacter starrii</name>
    <dbReference type="NCBI Taxonomy" id="28202"/>
    <lineage>
        <taxon>Bacteria</taxon>
        <taxon>Pseudomonadati</taxon>
        <taxon>Bdellovibrionota</taxon>
        <taxon>Bacteriovoracia</taxon>
        <taxon>Bacteriovoracales</taxon>
        <taxon>Bacteriovoracaceae</taxon>
        <taxon>Peredibacter</taxon>
    </lineage>
</organism>
<dbReference type="PANTHER" id="PTHR39217:SF1">
    <property type="entry name" value="GLUTATHIONE SYNTHETASE"/>
    <property type="match status" value="1"/>
</dbReference>
<dbReference type="EMBL" id="CP139487">
    <property type="protein sequence ID" value="WPU66464.1"/>
    <property type="molecule type" value="Genomic_DNA"/>
</dbReference>
<dbReference type="InterPro" id="IPR053191">
    <property type="entry name" value="DcsG_Biosynth_Enzyme"/>
</dbReference>
<dbReference type="InterPro" id="IPR013651">
    <property type="entry name" value="ATP-grasp_RimK-type"/>
</dbReference>
<accession>A0AAX4HT35</accession>
<dbReference type="Proteomes" id="UP001324634">
    <property type="component" value="Chromosome"/>
</dbReference>
<evidence type="ECO:0000259" key="1">
    <source>
        <dbReference type="Pfam" id="PF08443"/>
    </source>
</evidence>
<feature type="domain" description="ATP-grasp fold RimK-type" evidence="1">
    <location>
        <begin position="93"/>
        <end position="250"/>
    </location>
</feature>
<dbReference type="Pfam" id="PF08443">
    <property type="entry name" value="RimK"/>
    <property type="match status" value="1"/>
</dbReference>
<proteinExistence type="predicted"/>
<evidence type="ECO:0000313" key="3">
    <source>
        <dbReference type="Proteomes" id="UP001324634"/>
    </source>
</evidence>
<sequence>MKILFLSCESLTGYVSDDYLLVTELQEQGHSVETIAWTHDTDWSRFDCAIIRTTWDYVSMPEKFFKKLQHISIQTKLYNSISTVEWNIHKSYLKMLEKRGVTIVPTLLFKHDEDLKLPSDWNAAKFVVKPAISATSYKTVVLPREKILNHEYKNELVPGDWMCQPFIPHITDGEVSLIYFNKKFSHALLKVPKAGDFRVQEEFGGEITSYNASQELLALGQKIMEAIPEELLYARVDLVPHEGHFALMELELIEPSLYFRTNPNAAKNFAKALMDVETKR</sequence>
<gene>
    <name evidence="2" type="ORF">SOO65_06865</name>
</gene>